<sequence length="337" mass="39028">MLDSFDLCGKRFITTHVGAVVTLQYETNFEDGVSAHRLKRPATPNAFNVSWEEEFFLVESSGLAKCLIWHKTLQLIKKFNIQLHYSLQHATEYDKYAGNERHKLIQLKENVSQDDNNALSESAMRISYKICLEIAKELKTFNEGNFIKRCLIILADEPCPQQVGEVEAIRLSRRTVSRSFTSLPLDDSEFQQTIWYRCSRDANIGKRNETVRNVTTGVLNVRNVTIEEQRLRVFENKVLRKIFGAKRDEVTGEWRKLHNTELQALYSSPDEVIFNPRSEVKKRLLDPQKGGVKSVYGVNHRERANLLSNLDKRQNIQENKRKQRDGILLANYAISRL</sequence>
<evidence type="ECO:0000313" key="2">
    <source>
        <dbReference type="Proteomes" id="UP001148838"/>
    </source>
</evidence>
<proteinExistence type="predicted"/>
<keyword evidence="2" id="KW-1185">Reference proteome</keyword>
<reference evidence="1 2" key="1">
    <citation type="journal article" date="2022" name="Allergy">
        <title>Genome assembly and annotation of Periplaneta americana reveal a comprehensive cockroach allergen profile.</title>
        <authorList>
            <person name="Wang L."/>
            <person name="Xiong Q."/>
            <person name="Saelim N."/>
            <person name="Wang L."/>
            <person name="Nong W."/>
            <person name="Wan A.T."/>
            <person name="Shi M."/>
            <person name="Liu X."/>
            <person name="Cao Q."/>
            <person name="Hui J.H.L."/>
            <person name="Sookrung N."/>
            <person name="Leung T.F."/>
            <person name="Tungtrongchitr A."/>
            <person name="Tsui S.K.W."/>
        </authorList>
    </citation>
    <scope>NUCLEOTIDE SEQUENCE [LARGE SCALE GENOMIC DNA]</scope>
    <source>
        <strain evidence="1">PWHHKU_190912</strain>
    </source>
</reference>
<accession>A0ABQ8S2N3</accession>
<comment type="caution">
    <text evidence="1">The sequence shown here is derived from an EMBL/GenBank/DDBJ whole genome shotgun (WGS) entry which is preliminary data.</text>
</comment>
<protein>
    <submittedName>
        <fullName evidence="1">Uncharacterized protein</fullName>
    </submittedName>
</protein>
<dbReference type="Proteomes" id="UP001148838">
    <property type="component" value="Unassembled WGS sequence"/>
</dbReference>
<organism evidence="1 2">
    <name type="scientific">Periplaneta americana</name>
    <name type="common">American cockroach</name>
    <name type="synonym">Blatta americana</name>
    <dbReference type="NCBI Taxonomy" id="6978"/>
    <lineage>
        <taxon>Eukaryota</taxon>
        <taxon>Metazoa</taxon>
        <taxon>Ecdysozoa</taxon>
        <taxon>Arthropoda</taxon>
        <taxon>Hexapoda</taxon>
        <taxon>Insecta</taxon>
        <taxon>Pterygota</taxon>
        <taxon>Neoptera</taxon>
        <taxon>Polyneoptera</taxon>
        <taxon>Dictyoptera</taxon>
        <taxon>Blattodea</taxon>
        <taxon>Blattoidea</taxon>
        <taxon>Blattidae</taxon>
        <taxon>Blattinae</taxon>
        <taxon>Periplaneta</taxon>
    </lineage>
</organism>
<gene>
    <name evidence="1" type="ORF">ANN_24280</name>
</gene>
<evidence type="ECO:0000313" key="1">
    <source>
        <dbReference type="EMBL" id="KAJ4428263.1"/>
    </source>
</evidence>
<dbReference type="EMBL" id="JAJSOF020000037">
    <property type="protein sequence ID" value="KAJ4428263.1"/>
    <property type="molecule type" value="Genomic_DNA"/>
</dbReference>
<name>A0ABQ8S2N3_PERAM</name>
<dbReference type="PANTHER" id="PTHR45913:SF5">
    <property type="entry name" value="GENERAL TRANSCRIPTION FACTOR II-I REPEAT DOMAIN-CONTAINING PROTEIN 2A-LIKE PROTEIN"/>
    <property type="match status" value="1"/>
</dbReference>
<dbReference type="PANTHER" id="PTHR45913">
    <property type="entry name" value="EPM2A-INTERACTING PROTEIN 1"/>
    <property type="match status" value="1"/>
</dbReference>